<keyword evidence="3" id="KW-0804">Transcription</keyword>
<dbReference type="SMART" id="SM00530">
    <property type="entry name" value="HTH_XRE"/>
    <property type="match status" value="1"/>
</dbReference>
<name>D9RYG7_THEOJ</name>
<dbReference type="RefSeq" id="WP_013276414.1">
    <property type="nucleotide sequence ID" value="NC_014377.1"/>
</dbReference>
<dbReference type="AlphaFoldDB" id="D9RYG7"/>
<feature type="domain" description="HTH cro/C1-type" evidence="4">
    <location>
        <begin position="14"/>
        <end position="68"/>
    </location>
</feature>
<evidence type="ECO:0000313" key="5">
    <source>
        <dbReference type="EMBL" id="ADL08391.1"/>
    </source>
</evidence>
<evidence type="ECO:0000256" key="1">
    <source>
        <dbReference type="ARBA" id="ARBA00023015"/>
    </source>
</evidence>
<sequence length="121" mass="13933">MENGEFFKNIGKRIRQIRLQRDLTQEELGERANLHYSYIGQVERGDKLPSLKTLSKIAKALNVSLDYVLEDPATYEAQPDTEAAINELVTMVRTRPVQQIKLLISVCRTILEELDSWERAT</sequence>
<dbReference type="EMBL" id="CP002131">
    <property type="protein sequence ID" value="ADL08391.1"/>
    <property type="molecule type" value="Genomic_DNA"/>
</dbReference>
<keyword evidence="6" id="KW-1185">Reference proteome</keyword>
<keyword evidence="2" id="KW-0238">DNA-binding</keyword>
<dbReference type="SUPFAM" id="SSF47413">
    <property type="entry name" value="lambda repressor-like DNA-binding domains"/>
    <property type="match status" value="1"/>
</dbReference>
<dbReference type="OrthoDB" id="2941482at2"/>
<dbReference type="eggNOG" id="COG1396">
    <property type="taxonomic scope" value="Bacteria"/>
</dbReference>
<dbReference type="KEGG" id="toc:Toce_1654"/>
<dbReference type="InterPro" id="IPR010982">
    <property type="entry name" value="Lambda_DNA-bd_dom_sf"/>
</dbReference>
<dbReference type="Gene3D" id="1.10.260.40">
    <property type="entry name" value="lambda repressor-like DNA-binding domains"/>
    <property type="match status" value="1"/>
</dbReference>
<dbReference type="PANTHER" id="PTHR46797:SF23">
    <property type="entry name" value="HTH-TYPE TRANSCRIPTIONAL REGULATOR SUTR"/>
    <property type="match status" value="1"/>
</dbReference>
<evidence type="ECO:0000313" key="6">
    <source>
        <dbReference type="Proteomes" id="UP000000272"/>
    </source>
</evidence>
<dbReference type="InterPro" id="IPR001387">
    <property type="entry name" value="Cro/C1-type_HTH"/>
</dbReference>
<evidence type="ECO:0000256" key="3">
    <source>
        <dbReference type="ARBA" id="ARBA00023163"/>
    </source>
</evidence>
<dbReference type="InterPro" id="IPR050807">
    <property type="entry name" value="TransReg_Diox_bact_type"/>
</dbReference>
<dbReference type="Pfam" id="PF01381">
    <property type="entry name" value="HTH_3"/>
    <property type="match status" value="1"/>
</dbReference>
<dbReference type="Proteomes" id="UP000000272">
    <property type="component" value="Chromosome"/>
</dbReference>
<keyword evidence="1" id="KW-0805">Transcription regulation</keyword>
<dbReference type="GO" id="GO:0005829">
    <property type="term" value="C:cytosol"/>
    <property type="evidence" value="ECO:0007669"/>
    <property type="project" value="TreeGrafter"/>
</dbReference>
<dbReference type="HOGENOM" id="CLU_066192_17_5_9"/>
<dbReference type="PANTHER" id="PTHR46797">
    <property type="entry name" value="HTH-TYPE TRANSCRIPTIONAL REGULATOR"/>
    <property type="match status" value="1"/>
</dbReference>
<gene>
    <name evidence="5" type="ordered locus">Toce_1654</name>
</gene>
<dbReference type="STRING" id="555079.Toce_1654"/>
<evidence type="ECO:0000259" key="4">
    <source>
        <dbReference type="PROSITE" id="PS50943"/>
    </source>
</evidence>
<accession>D9RYG7</accession>
<evidence type="ECO:0000256" key="2">
    <source>
        <dbReference type="ARBA" id="ARBA00023125"/>
    </source>
</evidence>
<dbReference type="GO" id="GO:0003700">
    <property type="term" value="F:DNA-binding transcription factor activity"/>
    <property type="evidence" value="ECO:0007669"/>
    <property type="project" value="TreeGrafter"/>
</dbReference>
<dbReference type="GO" id="GO:0003677">
    <property type="term" value="F:DNA binding"/>
    <property type="evidence" value="ECO:0007669"/>
    <property type="project" value="UniProtKB-KW"/>
</dbReference>
<reference evidence="5 6" key="1">
    <citation type="journal article" date="2010" name="Stand. Genomic Sci.">
        <title>Complete genome sequence of Thermosediminibacter oceani type strain (JW/IW-1228P).</title>
        <authorList>
            <person name="Pitluck S."/>
            <person name="Yasawong M."/>
            <person name="Munk C."/>
            <person name="Nolan M."/>
            <person name="Lapidus A."/>
            <person name="Lucas S."/>
            <person name="Glavina Del Rio T."/>
            <person name="Tice H."/>
            <person name="Cheng J.F."/>
            <person name="Bruce D."/>
            <person name="Detter C."/>
            <person name="Tapia R."/>
            <person name="Han C."/>
            <person name="Goodwin L."/>
            <person name="Liolios K."/>
            <person name="Ivanova N."/>
            <person name="Mavromatis K."/>
            <person name="Mikhailova N."/>
            <person name="Pati A."/>
            <person name="Chen A."/>
            <person name="Palaniappan K."/>
            <person name="Land M."/>
            <person name="Hauser L."/>
            <person name="Chang Y.J."/>
            <person name="Jeffries C.D."/>
            <person name="Rohde M."/>
            <person name="Spring S."/>
            <person name="Sikorski J."/>
            <person name="Goker M."/>
            <person name="Woyke T."/>
            <person name="Bristow J."/>
            <person name="Eisen J.A."/>
            <person name="Markowitz V."/>
            <person name="Hugenholtz P."/>
            <person name="Kyrpides N.C."/>
            <person name="Klenk H.P."/>
        </authorList>
    </citation>
    <scope>NUCLEOTIDE SEQUENCE [LARGE SCALE GENOMIC DNA]</scope>
    <source>
        <strain evidence="6">ATCC BAA-1034 / DSM 16646 / JW/IW-1228P</strain>
    </source>
</reference>
<protein>
    <submittedName>
        <fullName evidence="5">Helix-turn-helix domain protein</fullName>
    </submittedName>
</protein>
<proteinExistence type="predicted"/>
<organism evidence="5 6">
    <name type="scientific">Thermosediminibacter oceani (strain ATCC BAA-1034 / DSM 16646 / JW/IW-1228P)</name>
    <dbReference type="NCBI Taxonomy" id="555079"/>
    <lineage>
        <taxon>Bacteria</taxon>
        <taxon>Bacillati</taxon>
        <taxon>Bacillota</taxon>
        <taxon>Clostridia</taxon>
        <taxon>Thermosediminibacterales</taxon>
        <taxon>Thermosediminibacteraceae</taxon>
        <taxon>Thermosediminibacter</taxon>
    </lineage>
</organism>
<dbReference type="PROSITE" id="PS50943">
    <property type="entry name" value="HTH_CROC1"/>
    <property type="match status" value="1"/>
</dbReference>
<dbReference type="CDD" id="cd00093">
    <property type="entry name" value="HTH_XRE"/>
    <property type="match status" value="1"/>
</dbReference>